<name>A0A9J6FBQ5_HAELO</name>
<dbReference type="VEuPathDB" id="VectorBase:HLOH_054806"/>
<dbReference type="AlphaFoldDB" id="A0A9J6FBQ5"/>
<dbReference type="Gene3D" id="3.90.320.10">
    <property type="match status" value="1"/>
</dbReference>
<gene>
    <name evidence="2" type="ORF">HPB48_001608</name>
</gene>
<organism evidence="2 3">
    <name type="scientific">Haemaphysalis longicornis</name>
    <name type="common">Bush tick</name>
    <dbReference type="NCBI Taxonomy" id="44386"/>
    <lineage>
        <taxon>Eukaryota</taxon>
        <taxon>Metazoa</taxon>
        <taxon>Ecdysozoa</taxon>
        <taxon>Arthropoda</taxon>
        <taxon>Chelicerata</taxon>
        <taxon>Arachnida</taxon>
        <taxon>Acari</taxon>
        <taxon>Parasitiformes</taxon>
        <taxon>Ixodida</taxon>
        <taxon>Ixodoidea</taxon>
        <taxon>Ixodidae</taxon>
        <taxon>Haemaphysalinae</taxon>
        <taxon>Haemaphysalis</taxon>
    </lineage>
</organism>
<feature type="domain" description="YqaJ viral recombinase" evidence="1">
    <location>
        <begin position="7"/>
        <end position="114"/>
    </location>
</feature>
<dbReference type="OMA" id="ITYCAET"/>
<dbReference type="SUPFAM" id="SSF52980">
    <property type="entry name" value="Restriction endonuclease-like"/>
    <property type="match status" value="1"/>
</dbReference>
<comment type="caution">
    <text evidence="2">The sequence shown here is derived from an EMBL/GenBank/DDBJ whole genome shotgun (WGS) entry which is preliminary data.</text>
</comment>
<accession>A0A9J6FBQ5</accession>
<sequence>MLYKHITSNAIRHGKNHESIALRQLEATYDVVVKECGLFVDRKRPFLGATPDGLVGDDTLVEIKCPYAARDLTPLEGVRSKKITYCAETSNGAVRLKSTSNYWYQIQGQLNICDRENVCLLSGQETVSTLRQ</sequence>
<evidence type="ECO:0000313" key="3">
    <source>
        <dbReference type="Proteomes" id="UP000821853"/>
    </source>
</evidence>
<evidence type="ECO:0000259" key="1">
    <source>
        <dbReference type="Pfam" id="PF09588"/>
    </source>
</evidence>
<dbReference type="PANTHER" id="PTHR46609">
    <property type="entry name" value="EXONUCLEASE, PHAGE-TYPE/RECB, C-TERMINAL DOMAIN-CONTAINING PROTEIN"/>
    <property type="match status" value="1"/>
</dbReference>
<evidence type="ECO:0000313" key="2">
    <source>
        <dbReference type="EMBL" id="KAH9360227.1"/>
    </source>
</evidence>
<dbReference type="InterPro" id="IPR019080">
    <property type="entry name" value="YqaJ_viral_recombinase"/>
</dbReference>
<dbReference type="Pfam" id="PF09588">
    <property type="entry name" value="YqaJ"/>
    <property type="match status" value="1"/>
</dbReference>
<reference evidence="2 3" key="1">
    <citation type="journal article" date="2020" name="Cell">
        <title>Large-Scale Comparative Analyses of Tick Genomes Elucidate Their Genetic Diversity and Vector Capacities.</title>
        <authorList>
            <consortium name="Tick Genome and Microbiome Consortium (TIGMIC)"/>
            <person name="Jia N."/>
            <person name="Wang J."/>
            <person name="Shi W."/>
            <person name="Du L."/>
            <person name="Sun Y."/>
            <person name="Zhan W."/>
            <person name="Jiang J.F."/>
            <person name="Wang Q."/>
            <person name="Zhang B."/>
            <person name="Ji P."/>
            <person name="Bell-Sakyi L."/>
            <person name="Cui X.M."/>
            <person name="Yuan T.T."/>
            <person name="Jiang B.G."/>
            <person name="Yang W.F."/>
            <person name="Lam T.T."/>
            <person name="Chang Q.C."/>
            <person name="Ding S.J."/>
            <person name="Wang X.J."/>
            <person name="Zhu J.G."/>
            <person name="Ruan X.D."/>
            <person name="Zhao L."/>
            <person name="Wei J.T."/>
            <person name="Ye R.Z."/>
            <person name="Que T.C."/>
            <person name="Du C.H."/>
            <person name="Zhou Y.H."/>
            <person name="Cheng J.X."/>
            <person name="Dai P.F."/>
            <person name="Guo W.B."/>
            <person name="Han X.H."/>
            <person name="Huang E.J."/>
            <person name="Li L.F."/>
            <person name="Wei W."/>
            <person name="Gao Y.C."/>
            <person name="Liu J.Z."/>
            <person name="Shao H.Z."/>
            <person name="Wang X."/>
            <person name="Wang C.C."/>
            <person name="Yang T.C."/>
            <person name="Huo Q.B."/>
            <person name="Li W."/>
            <person name="Chen H.Y."/>
            <person name="Chen S.E."/>
            <person name="Zhou L.G."/>
            <person name="Ni X.B."/>
            <person name="Tian J.H."/>
            <person name="Sheng Y."/>
            <person name="Liu T."/>
            <person name="Pan Y.S."/>
            <person name="Xia L.Y."/>
            <person name="Li J."/>
            <person name="Zhao F."/>
            <person name="Cao W.C."/>
        </authorList>
    </citation>
    <scope>NUCLEOTIDE SEQUENCE [LARGE SCALE GENOMIC DNA]</scope>
    <source>
        <strain evidence="2">HaeL-2018</strain>
    </source>
</reference>
<proteinExistence type="predicted"/>
<dbReference type="InterPro" id="IPR011335">
    <property type="entry name" value="Restrct_endonuc-II-like"/>
</dbReference>
<protein>
    <recommendedName>
        <fullName evidence="1">YqaJ viral recombinase domain-containing protein</fullName>
    </recommendedName>
</protein>
<dbReference type="Proteomes" id="UP000821853">
    <property type="component" value="Chromosome 1"/>
</dbReference>
<keyword evidence="3" id="KW-1185">Reference proteome</keyword>
<dbReference type="PANTHER" id="PTHR46609:SF8">
    <property type="entry name" value="YQAJ VIRAL RECOMBINASE DOMAIN-CONTAINING PROTEIN"/>
    <property type="match status" value="1"/>
</dbReference>
<dbReference type="InterPro" id="IPR051703">
    <property type="entry name" value="NF-kappa-B_Signaling_Reg"/>
</dbReference>
<dbReference type="GO" id="GO:0006281">
    <property type="term" value="P:DNA repair"/>
    <property type="evidence" value="ECO:0007669"/>
    <property type="project" value="UniProtKB-ARBA"/>
</dbReference>
<dbReference type="EMBL" id="JABSTR010000001">
    <property type="protein sequence ID" value="KAH9360227.1"/>
    <property type="molecule type" value="Genomic_DNA"/>
</dbReference>
<dbReference type="OrthoDB" id="6435142at2759"/>
<dbReference type="InterPro" id="IPR011604">
    <property type="entry name" value="PDDEXK-like_dom_sf"/>
</dbReference>
<dbReference type="CDD" id="cd22343">
    <property type="entry name" value="PDDEXK_lambda_exonuclease-like"/>
    <property type="match status" value="1"/>
</dbReference>